<dbReference type="PATRIC" id="fig|571913.6.peg.2335"/>
<evidence type="ECO:0000313" key="1">
    <source>
        <dbReference type="EMBL" id="AKU16335.1"/>
    </source>
</evidence>
<dbReference type="AlphaFoldDB" id="A0A0K1JIC6"/>
<reference evidence="1 2" key="1">
    <citation type="submission" date="2015-03" db="EMBL/GenBank/DDBJ databases">
        <title>Luteipulveratus halotolerans sp. nov., a novel actinobacterium (Dermacoccaceae) from Sarawak, Malaysia.</title>
        <authorList>
            <person name="Juboi H."/>
            <person name="Basik A."/>
            <person name="Shamsul S.S."/>
            <person name="Arnold P."/>
            <person name="Schmitt E.K."/>
            <person name="Sanglier J.-J."/>
            <person name="Yeo T."/>
        </authorList>
    </citation>
    <scope>NUCLEOTIDE SEQUENCE [LARGE SCALE GENOMIC DNA]</scope>
    <source>
        <strain evidence="1 2">MN07-A0370</strain>
    </source>
</reference>
<organism evidence="1 2">
    <name type="scientific">Luteipulveratus mongoliensis</name>
    <dbReference type="NCBI Taxonomy" id="571913"/>
    <lineage>
        <taxon>Bacteria</taxon>
        <taxon>Bacillati</taxon>
        <taxon>Actinomycetota</taxon>
        <taxon>Actinomycetes</taxon>
        <taxon>Micrococcales</taxon>
        <taxon>Dermacoccaceae</taxon>
        <taxon>Luteipulveratus</taxon>
    </lineage>
</organism>
<dbReference type="STRING" id="571913.VV02_11455"/>
<gene>
    <name evidence="1" type="ORF">VV02_11455</name>
</gene>
<dbReference type="OrthoDB" id="3268479at2"/>
<dbReference type="EMBL" id="CP011112">
    <property type="protein sequence ID" value="AKU16335.1"/>
    <property type="molecule type" value="Genomic_DNA"/>
</dbReference>
<dbReference type="RefSeq" id="WP_083450088.1">
    <property type="nucleotide sequence ID" value="NZ_CP011112.1"/>
</dbReference>
<keyword evidence="2" id="KW-1185">Reference proteome</keyword>
<evidence type="ECO:0000313" key="2">
    <source>
        <dbReference type="Proteomes" id="UP000066480"/>
    </source>
</evidence>
<sequence>MATAFRRKGSRVVGRMDTQEREVVISLFEQTRELVGGEDHVSSGDPLQDLIGGWDRAPIDPEEVASRDPALQRLLPPASRDDDQLAGDFRAMTEDNLRRQKATRLSTAIAAFGGEPGGAVGVDLERGGEKIEMDLGQAQAVMMALSDVRLVLGERLGLRTDEDSEELHAMLEAAEELEDPRMLLAAYYDFMTWLQESVTIAVMA</sequence>
<dbReference type="Proteomes" id="UP000066480">
    <property type="component" value="Chromosome"/>
</dbReference>
<name>A0A0K1JIC6_9MICO</name>
<dbReference type="Pfam" id="PF09438">
    <property type="entry name" value="DUF2017"/>
    <property type="match status" value="1"/>
</dbReference>
<dbReference type="KEGG" id="lmoi:VV02_11455"/>
<protein>
    <submittedName>
        <fullName evidence="1">Uncharacterized protein</fullName>
    </submittedName>
</protein>
<proteinExistence type="predicted"/>
<accession>A0A0K1JIC6</accession>
<dbReference type="InterPro" id="IPR018561">
    <property type="entry name" value="AosR"/>
</dbReference>